<sequence length="31" mass="3662">MNSYSIYKRHIVTDKMKPTRVAHGRKLLNGF</sequence>
<reference evidence="1" key="1">
    <citation type="submission" date="2014-05" db="EMBL/GenBank/DDBJ databases">
        <authorList>
            <person name="Chronopoulou M."/>
        </authorList>
    </citation>
    <scope>NUCLEOTIDE SEQUENCE</scope>
    <source>
        <tissue evidence="1">Whole organism</tissue>
    </source>
</reference>
<organism evidence="1">
    <name type="scientific">Lepeophtheirus salmonis</name>
    <name type="common">Salmon louse</name>
    <name type="synonym">Caligus salmonis</name>
    <dbReference type="NCBI Taxonomy" id="72036"/>
    <lineage>
        <taxon>Eukaryota</taxon>
        <taxon>Metazoa</taxon>
        <taxon>Ecdysozoa</taxon>
        <taxon>Arthropoda</taxon>
        <taxon>Crustacea</taxon>
        <taxon>Multicrustacea</taxon>
        <taxon>Hexanauplia</taxon>
        <taxon>Copepoda</taxon>
        <taxon>Siphonostomatoida</taxon>
        <taxon>Caligidae</taxon>
        <taxon>Lepeophtheirus</taxon>
    </lineage>
</organism>
<accession>A0A0K2UXD4</accession>
<dbReference type="AlphaFoldDB" id="A0A0K2UXD4"/>
<protein>
    <submittedName>
        <fullName evidence="1">Uncharacterized protein</fullName>
    </submittedName>
</protein>
<name>A0A0K2UXD4_LEPSM</name>
<evidence type="ECO:0000313" key="1">
    <source>
        <dbReference type="EMBL" id="CDW42904.1"/>
    </source>
</evidence>
<dbReference type="EMBL" id="HACA01025543">
    <property type="protein sequence ID" value="CDW42904.1"/>
    <property type="molecule type" value="Transcribed_RNA"/>
</dbReference>
<proteinExistence type="predicted"/>